<dbReference type="KEGG" id="adl:AURDEDRAFT_131113"/>
<dbReference type="AlphaFoldDB" id="J0CVT9"/>
<feature type="region of interest" description="Disordered" evidence="1">
    <location>
        <begin position="57"/>
        <end position="106"/>
    </location>
</feature>
<name>J0CVT9_AURST</name>
<gene>
    <name evidence="2" type="ORF">AURDEDRAFT_131113</name>
</gene>
<feature type="compositionally biased region" description="Polar residues" evidence="1">
    <location>
        <begin position="71"/>
        <end position="89"/>
    </location>
</feature>
<organism evidence="2 3">
    <name type="scientific">Auricularia subglabra (strain TFB-10046 / SS5)</name>
    <name type="common">White-rot fungus</name>
    <name type="synonym">Auricularia delicata (strain TFB10046)</name>
    <dbReference type="NCBI Taxonomy" id="717982"/>
    <lineage>
        <taxon>Eukaryota</taxon>
        <taxon>Fungi</taxon>
        <taxon>Dikarya</taxon>
        <taxon>Basidiomycota</taxon>
        <taxon>Agaricomycotina</taxon>
        <taxon>Agaricomycetes</taxon>
        <taxon>Auriculariales</taxon>
        <taxon>Auriculariaceae</taxon>
        <taxon>Auricularia</taxon>
    </lineage>
</organism>
<dbReference type="EMBL" id="JH687938">
    <property type="protein sequence ID" value="EJD34541.1"/>
    <property type="molecule type" value="Genomic_DNA"/>
</dbReference>
<dbReference type="Proteomes" id="UP000006514">
    <property type="component" value="Unassembled WGS sequence"/>
</dbReference>
<proteinExistence type="predicted"/>
<reference evidence="3" key="1">
    <citation type="journal article" date="2012" name="Science">
        <title>The Paleozoic origin of enzymatic lignin decomposition reconstructed from 31 fungal genomes.</title>
        <authorList>
            <person name="Floudas D."/>
            <person name="Binder M."/>
            <person name="Riley R."/>
            <person name="Barry K."/>
            <person name="Blanchette R.A."/>
            <person name="Henrissat B."/>
            <person name="Martinez A.T."/>
            <person name="Otillar R."/>
            <person name="Spatafora J.W."/>
            <person name="Yadav J.S."/>
            <person name="Aerts A."/>
            <person name="Benoit I."/>
            <person name="Boyd A."/>
            <person name="Carlson A."/>
            <person name="Copeland A."/>
            <person name="Coutinho P.M."/>
            <person name="de Vries R.P."/>
            <person name="Ferreira P."/>
            <person name="Findley K."/>
            <person name="Foster B."/>
            <person name="Gaskell J."/>
            <person name="Glotzer D."/>
            <person name="Gorecki P."/>
            <person name="Heitman J."/>
            <person name="Hesse C."/>
            <person name="Hori C."/>
            <person name="Igarashi K."/>
            <person name="Jurgens J.A."/>
            <person name="Kallen N."/>
            <person name="Kersten P."/>
            <person name="Kohler A."/>
            <person name="Kuees U."/>
            <person name="Kumar T.K.A."/>
            <person name="Kuo A."/>
            <person name="LaButti K."/>
            <person name="Larrondo L.F."/>
            <person name="Lindquist E."/>
            <person name="Ling A."/>
            <person name="Lombard V."/>
            <person name="Lucas S."/>
            <person name="Lundell T."/>
            <person name="Martin R."/>
            <person name="McLaughlin D.J."/>
            <person name="Morgenstern I."/>
            <person name="Morin E."/>
            <person name="Murat C."/>
            <person name="Nagy L.G."/>
            <person name="Nolan M."/>
            <person name="Ohm R.A."/>
            <person name="Patyshakuliyeva A."/>
            <person name="Rokas A."/>
            <person name="Ruiz-Duenas F.J."/>
            <person name="Sabat G."/>
            <person name="Salamov A."/>
            <person name="Samejima M."/>
            <person name="Schmutz J."/>
            <person name="Slot J.C."/>
            <person name="St John F."/>
            <person name="Stenlid J."/>
            <person name="Sun H."/>
            <person name="Sun S."/>
            <person name="Syed K."/>
            <person name="Tsang A."/>
            <person name="Wiebenga A."/>
            <person name="Young D."/>
            <person name="Pisabarro A."/>
            <person name="Eastwood D.C."/>
            <person name="Martin F."/>
            <person name="Cullen D."/>
            <person name="Grigoriev I.V."/>
            <person name="Hibbett D.S."/>
        </authorList>
    </citation>
    <scope>NUCLEOTIDE SEQUENCE [LARGE SCALE GENOMIC DNA]</scope>
    <source>
        <strain evidence="3">TFB10046</strain>
    </source>
</reference>
<evidence type="ECO:0000313" key="2">
    <source>
        <dbReference type="EMBL" id="EJD34541.1"/>
    </source>
</evidence>
<keyword evidence="3" id="KW-1185">Reference proteome</keyword>
<protein>
    <submittedName>
        <fullName evidence="2">Uncharacterized protein</fullName>
    </submittedName>
</protein>
<sequence>MPKAVYAFRVPTGFWARSDTQGRGPSCFAELSELQGGRCARCARSGVECAVRLDKDTDHGVARSRKRTKASNRVSLSSGTCTKPSNETFTVRKRKRPTARNDEVDAPVTPPAAIKRRMAIDDKVGGVPSTSPPVTSTCCSTCDRLSTEMTLMMRRVLAIQDRVAMLERVQATSKSVVDEPDAGQILFFEFYEPPIARR</sequence>
<evidence type="ECO:0000313" key="3">
    <source>
        <dbReference type="Proteomes" id="UP000006514"/>
    </source>
</evidence>
<evidence type="ECO:0000256" key="1">
    <source>
        <dbReference type="SAM" id="MobiDB-lite"/>
    </source>
</evidence>
<accession>J0CVT9</accession>
<dbReference type="InParanoid" id="J0CVT9"/>